<protein>
    <submittedName>
        <fullName evidence="4">PHB depolymerase family esterase</fullName>
    </submittedName>
</protein>
<dbReference type="InterPro" id="IPR050955">
    <property type="entry name" value="Plant_Biomass_Hydrol_Est"/>
</dbReference>
<evidence type="ECO:0000313" key="4">
    <source>
        <dbReference type="EMBL" id="NMH80324.1"/>
    </source>
</evidence>
<feature type="region of interest" description="Disordered" evidence="3">
    <location>
        <begin position="325"/>
        <end position="347"/>
    </location>
</feature>
<keyword evidence="5" id="KW-1185">Reference proteome</keyword>
<keyword evidence="2" id="KW-0378">Hydrolase</keyword>
<keyword evidence="1" id="KW-0732">Signal</keyword>
<organism evidence="4 5">
    <name type="scientific">Pseudonocardia xinjiangensis</name>
    <dbReference type="NCBI Taxonomy" id="75289"/>
    <lineage>
        <taxon>Bacteria</taxon>
        <taxon>Bacillati</taxon>
        <taxon>Actinomycetota</taxon>
        <taxon>Actinomycetes</taxon>
        <taxon>Pseudonocardiales</taxon>
        <taxon>Pseudonocardiaceae</taxon>
        <taxon>Pseudonocardia</taxon>
    </lineage>
</organism>
<evidence type="ECO:0000256" key="3">
    <source>
        <dbReference type="SAM" id="MobiDB-lite"/>
    </source>
</evidence>
<dbReference type="PANTHER" id="PTHR43037:SF1">
    <property type="entry name" value="BLL1128 PROTEIN"/>
    <property type="match status" value="1"/>
</dbReference>
<dbReference type="NCBIfam" id="TIGR01840">
    <property type="entry name" value="esterase_phb"/>
    <property type="match status" value="1"/>
</dbReference>
<accession>A0ABX1RL10</accession>
<dbReference type="Gene3D" id="3.40.50.1820">
    <property type="entry name" value="alpha/beta hydrolase"/>
    <property type="match status" value="1"/>
</dbReference>
<dbReference type="InterPro" id="IPR029058">
    <property type="entry name" value="AB_hydrolase_fold"/>
</dbReference>
<sequence length="408" mass="41322">MRRTGLLIAIVVTITAILGGLGVVGAPPAQAATLTQVSNFGSNPGALAMYAYRPAGATSGRPVVVALHGCTQNAAGYAAGSGWTELADRWGFTVVFPQQPTANNQTSCFNWFQAGDVTRGQGEAASIAAMVAYTRSTWGAGRAYVSGLSAGGAMSAAMLAAYPDVFTAGAIIAGIPVGCATDTVTAFSCMNTPPTRTPAQWASAVRAKAPSGTTDWPEVSIWHGDADFTVRPGNATGSRDQWTAVHGVAQTPTATSSLPGGTTRAVYASSDGVARVTTYTIAGMGHATPNDPGTGAQQCGQAGAYFADTLCSSWYDAVAWGLDGGSGGTPPTTTTPTTPPTSTPPTTGPSLGCWTASNYAHTQAGRATQSGGRAYAVGSGTDLGLWNTFVTTSLRETSAGYYTNVPAC</sequence>
<evidence type="ECO:0000313" key="5">
    <source>
        <dbReference type="Proteomes" id="UP001296706"/>
    </source>
</evidence>
<evidence type="ECO:0000256" key="1">
    <source>
        <dbReference type="ARBA" id="ARBA00022729"/>
    </source>
</evidence>
<reference evidence="4 5" key="1">
    <citation type="submission" date="2020-04" db="EMBL/GenBank/DDBJ databases">
        <authorList>
            <person name="Klaysubun C."/>
            <person name="Duangmal K."/>
            <person name="Lipun K."/>
        </authorList>
    </citation>
    <scope>NUCLEOTIDE SEQUENCE [LARGE SCALE GENOMIC DNA]</scope>
    <source>
        <strain evidence="4 5">JCM 11839</strain>
    </source>
</reference>
<dbReference type="PANTHER" id="PTHR43037">
    <property type="entry name" value="UNNAMED PRODUCT-RELATED"/>
    <property type="match status" value="1"/>
</dbReference>
<gene>
    <name evidence="4" type="ORF">HF577_24955</name>
</gene>
<dbReference type="InterPro" id="IPR010126">
    <property type="entry name" value="Esterase_phb"/>
</dbReference>
<comment type="caution">
    <text evidence="4">The sequence shown here is derived from an EMBL/GenBank/DDBJ whole genome shotgun (WGS) entry which is preliminary data.</text>
</comment>
<name>A0ABX1RL10_9PSEU</name>
<dbReference type="EMBL" id="JAAXKY010000097">
    <property type="protein sequence ID" value="NMH80324.1"/>
    <property type="molecule type" value="Genomic_DNA"/>
</dbReference>
<dbReference type="Proteomes" id="UP001296706">
    <property type="component" value="Unassembled WGS sequence"/>
</dbReference>
<feature type="compositionally biased region" description="Pro residues" evidence="3">
    <location>
        <begin position="337"/>
        <end position="347"/>
    </location>
</feature>
<dbReference type="SUPFAM" id="SSF53474">
    <property type="entry name" value="alpha/beta-Hydrolases"/>
    <property type="match status" value="2"/>
</dbReference>
<dbReference type="RefSeq" id="WP_169398380.1">
    <property type="nucleotide sequence ID" value="NZ_BAAAJH010000004.1"/>
</dbReference>
<evidence type="ECO:0000256" key="2">
    <source>
        <dbReference type="ARBA" id="ARBA00022801"/>
    </source>
</evidence>
<dbReference type="Pfam" id="PF10503">
    <property type="entry name" value="Esterase_PHB"/>
    <property type="match status" value="1"/>
</dbReference>
<proteinExistence type="predicted"/>